<name>A0A368W2T8_9BACL</name>
<dbReference type="InterPro" id="IPR047057">
    <property type="entry name" value="MerR_fam"/>
</dbReference>
<dbReference type="RefSeq" id="WP_114380015.1">
    <property type="nucleotide sequence ID" value="NZ_QPJD01000006.1"/>
</dbReference>
<proteinExistence type="predicted"/>
<feature type="domain" description="HTH merR-type" evidence="3">
    <location>
        <begin position="1"/>
        <end position="69"/>
    </location>
</feature>
<keyword evidence="1 4" id="KW-0238">DNA-binding</keyword>
<evidence type="ECO:0000256" key="1">
    <source>
        <dbReference type="ARBA" id="ARBA00023125"/>
    </source>
</evidence>
<keyword evidence="5" id="KW-1185">Reference proteome</keyword>
<dbReference type="InterPro" id="IPR000551">
    <property type="entry name" value="MerR-type_HTH_dom"/>
</dbReference>
<dbReference type="GO" id="GO:0003677">
    <property type="term" value="F:DNA binding"/>
    <property type="evidence" value="ECO:0007669"/>
    <property type="project" value="UniProtKB-KW"/>
</dbReference>
<organism evidence="4 5">
    <name type="scientific">Paenibacillus prosopidis</name>
    <dbReference type="NCBI Taxonomy" id="630520"/>
    <lineage>
        <taxon>Bacteria</taxon>
        <taxon>Bacillati</taxon>
        <taxon>Bacillota</taxon>
        <taxon>Bacilli</taxon>
        <taxon>Bacillales</taxon>
        <taxon>Paenibacillaceae</taxon>
        <taxon>Paenibacillus</taxon>
    </lineage>
</organism>
<dbReference type="GO" id="GO:0003700">
    <property type="term" value="F:DNA-binding transcription factor activity"/>
    <property type="evidence" value="ECO:0007669"/>
    <property type="project" value="InterPro"/>
</dbReference>
<dbReference type="Gene3D" id="1.10.1660.10">
    <property type="match status" value="1"/>
</dbReference>
<dbReference type="Pfam" id="PF13411">
    <property type="entry name" value="MerR_1"/>
    <property type="match status" value="1"/>
</dbReference>
<dbReference type="SMART" id="SM00422">
    <property type="entry name" value="HTH_MERR"/>
    <property type="match status" value="1"/>
</dbReference>
<dbReference type="SUPFAM" id="SSF46955">
    <property type="entry name" value="Putative DNA-binding domain"/>
    <property type="match status" value="1"/>
</dbReference>
<reference evidence="4 5" key="1">
    <citation type="submission" date="2018-07" db="EMBL/GenBank/DDBJ databases">
        <title>Genomic Encyclopedia of Type Strains, Phase III (KMG-III): the genomes of soil and plant-associated and newly described type strains.</title>
        <authorList>
            <person name="Whitman W."/>
        </authorList>
    </citation>
    <scope>NUCLEOTIDE SEQUENCE [LARGE SCALE GENOMIC DNA]</scope>
    <source>
        <strain evidence="4 5">CECT 7506</strain>
    </source>
</reference>
<evidence type="ECO:0000313" key="4">
    <source>
        <dbReference type="EMBL" id="RCW48393.1"/>
    </source>
</evidence>
<dbReference type="PROSITE" id="PS50937">
    <property type="entry name" value="HTH_MERR_2"/>
    <property type="match status" value="1"/>
</dbReference>
<evidence type="ECO:0000313" key="5">
    <source>
        <dbReference type="Proteomes" id="UP000252415"/>
    </source>
</evidence>
<feature type="coiled-coil region" evidence="2">
    <location>
        <begin position="95"/>
        <end position="122"/>
    </location>
</feature>
<dbReference type="OrthoDB" id="9811174at2"/>
<protein>
    <submittedName>
        <fullName evidence="4">DNA-binding transcriptional MerR regulator</fullName>
    </submittedName>
</protein>
<dbReference type="InterPro" id="IPR009061">
    <property type="entry name" value="DNA-bd_dom_put_sf"/>
</dbReference>
<dbReference type="CDD" id="cd01109">
    <property type="entry name" value="HTH_YyaN"/>
    <property type="match status" value="1"/>
</dbReference>
<accession>A0A368W2T8</accession>
<dbReference type="PANTHER" id="PTHR30204">
    <property type="entry name" value="REDOX-CYCLING DRUG-SENSING TRANSCRIPTIONAL ACTIVATOR SOXR"/>
    <property type="match status" value="1"/>
</dbReference>
<dbReference type="PRINTS" id="PR00040">
    <property type="entry name" value="HTHMERR"/>
</dbReference>
<gene>
    <name evidence="4" type="ORF">DFP97_10693</name>
</gene>
<dbReference type="EMBL" id="QPJD01000006">
    <property type="protein sequence ID" value="RCW48393.1"/>
    <property type="molecule type" value="Genomic_DNA"/>
</dbReference>
<dbReference type="Proteomes" id="UP000252415">
    <property type="component" value="Unassembled WGS sequence"/>
</dbReference>
<sequence length="128" mass="15513">MRMTEVSTKFEISQDTLRYYERIGLIPPVNRNKSGIRDYTEEDLRWVEFIKCMRNAGLPIEVLIEYVGLFQKGDETLEARKELLIEQRTQLLIRMEDMKKVFERLDYKIERYEQTIRKKEKSLTRSEN</sequence>
<evidence type="ECO:0000256" key="2">
    <source>
        <dbReference type="SAM" id="Coils"/>
    </source>
</evidence>
<keyword evidence="2" id="KW-0175">Coiled coil</keyword>
<evidence type="ECO:0000259" key="3">
    <source>
        <dbReference type="PROSITE" id="PS50937"/>
    </source>
</evidence>
<dbReference type="AlphaFoldDB" id="A0A368W2T8"/>
<dbReference type="PANTHER" id="PTHR30204:SF98">
    <property type="entry name" value="HTH-TYPE TRANSCRIPTIONAL REGULATOR ADHR"/>
    <property type="match status" value="1"/>
</dbReference>
<comment type="caution">
    <text evidence="4">The sequence shown here is derived from an EMBL/GenBank/DDBJ whole genome shotgun (WGS) entry which is preliminary data.</text>
</comment>